<evidence type="ECO:0000259" key="2">
    <source>
        <dbReference type="Pfam" id="PF06985"/>
    </source>
</evidence>
<dbReference type="PANTHER" id="PTHR24148:SF73">
    <property type="entry name" value="HET DOMAIN PROTEIN (AFU_ORTHOLOGUE AFUA_8G01020)"/>
    <property type="match status" value="1"/>
</dbReference>
<protein>
    <recommendedName>
        <fullName evidence="2">Heterokaryon incompatibility domain-containing protein</fullName>
    </recommendedName>
</protein>
<dbReference type="OrthoDB" id="2157530at2759"/>
<evidence type="ECO:0000256" key="1">
    <source>
        <dbReference type="SAM" id="MobiDB-lite"/>
    </source>
</evidence>
<feature type="domain" description="Heterokaryon incompatibility" evidence="2">
    <location>
        <begin position="44"/>
        <end position="245"/>
    </location>
</feature>
<dbReference type="Proteomes" id="UP000566819">
    <property type="component" value="Unassembled WGS sequence"/>
</dbReference>
<dbReference type="InterPro" id="IPR010730">
    <property type="entry name" value="HET"/>
</dbReference>
<sequence length="671" mass="76038">MSGYNYHILNSDEIRLVRLDPGHYKDKLVCKIIHTSLKSHTIEYEALSYVWENSSDPWTAEYNWAPPEGLFVFYPPPPDDDTKDGEKYGVDLGEGRIIPTRPQGQIECDGQEITIGSELYDALRRLRLPDRERQIWIDAICINQNDISERGSQVAIMGQIYTNATRVLIWTGEHFSAGPASQAMFDFISQLEYLITMIMYQYGPRDRKSINLAIRNGYISHSLSFSFLRVLLARAWFGRVWVLQEVANAKKATIFAGSGQCDWDTICSITRWLSKYDINGPLNMRGTICAIPVMDMTWDLSRRKEDPRKPSPPRLLDVLAGSRLCKSTYAIDKVYGVIGLACKEDREKIEINYRVSAADVYKKVAILELFRIGLDILYFCTKSAKKSVVTCPSWVPDWSQPCYHVSYFKLGYKCAAAGTSCAKFRIEGNTLVVRGRFVDSIEVVELTRRISEAEISKETETDAKESENYKELEVSQTPRDSKERGEVKLPPNFEMKQYNASVPDEDSMDIKVFEEAKWLPNMMKVAFPDGKITSAAYEALWRTCCCNRTAEGNPPNTAFAESFSAWTKAMGGLKLGDYEDFQVKGKSFMDSFTKHCDNRRFFRTSKGRFGWGPDQMRDGDVVCIFDGAAVPLVLRPVLAGQFEVVGDAYVHGIMDGEAMKLGLEAKEICLI</sequence>
<organism evidence="3 4">
    <name type="scientific">Cudoniella acicularis</name>
    <dbReference type="NCBI Taxonomy" id="354080"/>
    <lineage>
        <taxon>Eukaryota</taxon>
        <taxon>Fungi</taxon>
        <taxon>Dikarya</taxon>
        <taxon>Ascomycota</taxon>
        <taxon>Pezizomycotina</taxon>
        <taxon>Leotiomycetes</taxon>
        <taxon>Helotiales</taxon>
        <taxon>Tricladiaceae</taxon>
        <taxon>Cudoniella</taxon>
    </lineage>
</organism>
<name>A0A8H4R9V1_9HELO</name>
<dbReference type="Pfam" id="PF06985">
    <property type="entry name" value="HET"/>
    <property type="match status" value="1"/>
</dbReference>
<keyword evidence="4" id="KW-1185">Reference proteome</keyword>
<dbReference type="AlphaFoldDB" id="A0A8H4R9V1"/>
<evidence type="ECO:0000313" key="4">
    <source>
        <dbReference type="Proteomes" id="UP000566819"/>
    </source>
</evidence>
<feature type="region of interest" description="Disordered" evidence="1">
    <location>
        <begin position="457"/>
        <end position="486"/>
    </location>
</feature>
<accession>A0A8H4R9V1</accession>
<dbReference type="EMBL" id="JAAMPI010001377">
    <property type="protein sequence ID" value="KAF4625441.1"/>
    <property type="molecule type" value="Genomic_DNA"/>
</dbReference>
<dbReference type="InterPro" id="IPR052895">
    <property type="entry name" value="HetReg/Transcr_Mod"/>
</dbReference>
<comment type="caution">
    <text evidence="3">The sequence shown here is derived from an EMBL/GenBank/DDBJ whole genome shotgun (WGS) entry which is preliminary data.</text>
</comment>
<gene>
    <name evidence="3" type="ORF">G7Y89_g12730</name>
</gene>
<proteinExistence type="predicted"/>
<evidence type="ECO:0000313" key="3">
    <source>
        <dbReference type="EMBL" id="KAF4625441.1"/>
    </source>
</evidence>
<reference evidence="3 4" key="1">
    <citation type="submission" date="2020-03" db="EMBL/GenBank/DDBJ databases">
        <title>Draft Genome Sequence of Cudoniella acicularis.</title>
        <authorList>
            <person name="Buettner E."/>
            <person name="Kellner H."/>
        </authorList>
    </citation>
    <scope>NUCLEOTIDE SEQUENCE [LARGE SCALE GENOMIC DNA]</scope>
    <source>
        <strain evidence="3 4">DSM 108380</strain>
    </source>
</reference>
<dbReference type="Pfam" id="PF26639">
    <property type="entry name" value="Het-6_barrel"/>
    <property type="match status" value="1"/>
</dbReference>
<dbReference type="PANTHER" id="PTHR24148">
    <property type="entry name" value="ANKYRIN REPEAT DOMAIN-CONTAINING PROTEIN 39 HOMOLOG-RELATED"/>
    <property type="match status" value="1"/>
</dbReference>